<dbReference type="GO" id="GO:0043495">
    <property type="term" value="F:protein-membrane adaptor activity"/>
    <property type="evidence" value="ECO:0007669"/>
    <property type="project" value="TreeGrafter"/>
</dbReference>
<dbReference type="PANTHER" id="PTHR12911">
    <property type="entry name" value="SAD1/UNC-84-LIKE PROTEIN-RELATED"/>
    <property type="match status" value="1"/>
</dbReference>
<sequence>MGDEHTVPSPPEREVEPPRTPIDERILNAMNIALERRFSRLEDTRRKEEDDNDVDGVESEDGVDVGSGKSGKKRGTFSGAVLSTLTFLGVVYLDFYLLVLRPDLASTAWDVLGGVDRGIKGLGGEVIKRSLGGEDYIGIVEGGEGGIVEGGEGILEWGDGGGERGEGDMGGGEEAGGGGQTFVVDPSIESLISEKEALISSFENKLLAWNSSLTEAEIAVAQAKNGEGGVEELDRKLVLARLYSSLGDEEVVRGWVEEVEGSWGQGNTAETTPEAEDTAATDTEGAVVAEDAPITVEEAKTMIAELVKSNREAGLKLALDNSEEYKGIVSKVWEEVVEREIGGELFDKIEEDARDAVARAIEEGTTKEEEEVEEEVGWVEGAGETRLGTKGEGGDSATTKELENLLEAELTVDKGKFDFARIRAGAQVVHAMTSPGEKLPVLSELLNRLKLKWFKNPPEVALTPAKPQGAGSGKFCFGDTVGNFTVQLKDQVHVESVVLEHSGGGEDNDDMPRSFKVVGYREDSSQIKGGGGGKMIGTFMFEGGRQEFEVGNEENPPFRVITIAVLKGGREKTCISRVMVHGETA</sequence>
<accession>A0A9W7L9T8</accession>
<feature type="compositionally biased region" description="Acidic residues" evidence="5">
    <location>
        <begin position="50"/>
        <end position="63"/>
    </location>
</feature>
<dbReference type="Proteomes" id="UP001165065">
    <property type="component" value="Unassembled WGS sequence"/>
</dbReference>
<evidence type="ECO:0000313" key="9">
    <source>
        <dbReference type="Proteomes" id="UP001165065"/>
    </source>
</evidence>
<reference evidence="9" key="1">
    <citation type="journal article" date="2023" name="Commun. Biol.">
        <title>Genome analysis of Parmales, the sister group of diatoms, reveals the evolutionary specialization of diatoms from phago-mixotrophs to photoautotrophs.</title>
        <authorList>
            <person name="Ban H."/>
            <person name="Sato S."/>
            <person name="Yoshikawa S."/>
            <person name="Yamada K."/>
            <person name="Nakamura Y."/>
            <person name="Ichinomiya M."/>
            <person name="Sato N."/>
            <person name="Blanc-Mathieu R."/>
            <person name="Endo H."/>
            <person name="Kuwata A."/>
            <person name="Ogata H."/>
        </authorList>
    </citation>
    <scope>NUCLEOTIDE SEQUENCE [LARGE SCALE GENOMIC DNA]</scope>
</reference>
<evidence type="ECO:0000313" key="8">
    <source>
        <dbReference type="EMBL" id="GMI40629.1"/>
    </source>
</evidence>
<comment type="subcellular location">
    <subcellularLocation>
        <location evidence="1">Membrane</location>
    </subcellularLocation>
</comment>
<evidence type="ECO:0000256" key="1">
    <source>
        <dbReference type="ARBA" id="ARBA00004370"/>
    </source>
</evidence>
<feature type="domain" description="SUN" evidence="7">
    <location>
        <begin position="425"/>
        <end position="585"/>
    </location>
</feature>
<evidence type="ECO:0000256" key="5">
    <source>
        <dbReference type="SAM" id="MobiDB-lite"/>
    </source>
</evidence>
<name>A0A9W7L9T8_9STRA</name>
<comment type="caution">
    <text evidence="8">The sequence shown here is derived from an EMBL/GenBank/DDBJ whole genome shotgun (WGS) entry which is preliminary data.</text>
</comment>
<keyword evidence="9" id="KW-1185">Reference proteome</keyword>
<keyword evidence="2 6" id="KW-0812">Transmembrane</keyword>
<feature type="region of interest" description="Disordered" evidence="5">
    <location>
        <begin position="261"/>
        <end position="284"/>
    </location>
</feature>
<protein>
    <recommendedName>
        <fullName evidence="7">SUN domain-containing protein</fullName>
    </recommendedName>
</protein>
<feature type="compositionally biased region" description="Low complexity" evidence="5">
    <location>
        <begin position="261"/>
        <end position="272"/>
    </location>
</feature>
<dbReference type="InterPro" id="IPR012919">
    <property type="entry name" value="SUN_dom"/>
</dbReference>
<dbReference type="GO" id="GO:0016020">
    <property type="term" value="C:membrane"/>
    <property type="evidence" value="ECO:0007669"/>
    <property type="project" value="UniProtKB-SubCell"/>
</dbReference>
<evidence type="ECO:0000256" key="6">
    <source>
        <dbReference type="SAM" id="Phobius"/>
    </source>
</evidence>
<evidence type="ECO:0000256" key="4">
    <source>
        <dbReference type="ARBA" id="ARBA00023136"/>
    </source>
</evidence>
<dbReference type="GO" id="GO:0005635">
    <property type="term" value="C:nuclear envelope"/>
    <property type="evidence" value="ECO:0007669"/>
    <property type="project" value="UniProtKB-ARBA"/>
</dbReference>
<keyword evidence="3 6" id="KW-1133">Transmembrane helix</keyword>
<dbReference type="EMBL" id="BRYA01000133">
    <property type="protein sequence ID" value="GMI40629.1"/>
    <property type="molecule type" value="Genomic_DNA"/>
</dbReference>
<proteinExistence type="predicted"/>
<feature type="region of interest" description="Disordered" evidence="5">
    <location>
        <begin position="1"/>
        <end position="22"/>
    </location>
</feature>
<evidence type="ECO:0000256" key="2">
    <source>
        <dbReference type="ARBA" id="ARBA00022692"/>
    </source>
</evidence>
<evidence type="ECO:0000256" key="3">
    <source>
        <dbReference type="ARBA" id="ARBA00022989"/>
    </source>
</evidence>
<dbReference type="AlphaFoldDB" id="A0A9W7L9T8"/>
<dbReference type="InterPro" id="IPR045119">
    <property type="entry name" value="SUN1-5"/>
</dbReference>
<keyword evidence="4 6" id="KW-0472">Membrane</keyword>
<dbReference type="Pfam" id="PF07738">
    <property type="entry name" value="Sad1_UNC"/>
    <property type="match status" value="1"/>
</dbReference>
<dbReference type="Gene3D" id="2.60.120.260">
    <property type="entry name" value="Galactose-binding domain-like"/>
    <property type="match status" value="1"/>
</dbReference>
<feature type="region of interest" description="Disordered" evidence="5">
    <location>
        <begin position="41"/>
        <end position="73"/>
    </location>
</feature>
<dbReference type="PANTHER" id="PTHR12911:SF8">
    <property type="entry name" value="KLAROID PROTEIN-RELATED"/>
    <property type="match status" value="1"/>
</dbReference>
<evidence type="ECO:0000259" key="7">
    <source>
        <dbReference type="PROSITE" id="PS51469"/>
    </source>
</evidence>
<dbReference type="PROSITE" id="PS51469">
    <property type="entry name" value="SUN"/>
    <property type="match status" value="1"/>
</dbReference>
<organism evidence="8 9">
    <name type="scientific">Triparma columacea</name>
    <dbReference type="NCBI Taxonomy" id="722753"/>
    <lineage>
        <taxon>Eukaryota</taxon>
        <taxon>Sar</taxon>
        <taxon>Stramenopiles</taxon>
        <taxon>Ochrophyta</taxon>
        <taxon>Bolidophyceae</taxon>
        <taxon>Parmales</taxon>
        <taxon>Triparmaceae</taxon>
        <taxon>Triparma</taxon>
    </lineage>
</organism>
<feature type="transmembrane region" description="Helical" evidence="6">
    <location>
        <begin position="77"/>
        <end position="99"/>
    </location>
</feature>
<gene>
    <name evidence="8" type="ORF">TrCOL_g10015</name>
</gene>